<feature type="compositionally biased region" description="Polar residues" evidence="1">
    <location>
        <begin position="441"/>
        <end position="461"/>
    </location>
</feature>
<evidence type="ECO:0008006" key="4">
    <source>
        <dbReference type="Google" id="ProtNLM"/>
    </source>
</evidence>
<feature type="region of interest" description="Disordered" evidence="1">
    <location>
        <begin position="428"/>
        <end position="461"/>
    </location>
</feature>
<dbReference type="Gene3D" id="3.40.50.1000">
    <property type="entry name" value="HAD superfamily/HAD-like"/>
    <property type="match status" value="2"/>
</dbReference>
<reference evidence="2 3" key="1">
    <citation type="submission" date="2017-03" db="EMBL/GenBank/DDBJ databases">
        <title>Genomes of endolithic fungi from Antarctica.</title>
        <authorList>
            <person name="Coleine C."/>
            <person name="Masonjones S."/>
            <person name="Stajich J.E."/>
        </authorList>
    </citation>
    <scope>NUCLEOTIDE SEQUENCE [LARGE SCALE GENOMIC DNA]</scope>
    <source>
        <strain evidence="2 3">CCFEE 6315</strain>
    </source>
</reference>
<protein>
    <recommendedName>
        <fullName evidence="4">Phosphatidyl synthase</fullName>
    </recommendedName>
</protein>
<dbReference type="NCBIfam" id="TIGR01460">
    <property type="entry name" value="HAD-SF-IIA"/>
    <property type="match status" value="1"/>
</dbReference>
<gene>
    <name evidence="2" type="ORF">B0A50_08141</name>
</gene>
<keyword evidence="3" id="KW-1185">Reference proteome</keyword>
<dbReference type="NCBIfam" id="TIGR01456">
    <property type="entry name" value="CECR5"/>
    <property type="match status" value="1"/>
</dbReference>
<dbReference type="InterPro" id="IPR006357">
    <property type="entry name" value="HAD-SF_hydro_IIA"/>
</dbReference>
<dbReference type="OrthoDB" id="10251048at2759"/>
<dbReference type="Pfam" id="PF13344">
    <property type="entry name" value="Hydrolase_6"/>
    <property type="match status" value="1"/>
</dbReference>
<dbReference type="AlphaFoldDB" id="A0A4U0TKY4"/>
<dbReference type="FunFam" id="3.40.50.1000:FF:000069">
    <property type="entry name" value="HAD-superfamily subfamily IIA hydrolase"/>
    <property type="match status" value="1"/>
</dbReference>
<proteinExistence type="predicted"/>
<evidence type="ECO:0000313" key="2">
    <source>
        <dbReference type="EMBL" id="TKA22571.1"/>
    </source>
</evidence>
<dbReference type="SUPFAM" id="SSF56784">
    <property type="entry name" value="HAD-like"/>
    <property type="match status" value="1"/>
</dbReference>
<dbReference type="InterPro" id="IPR006353">
    <property type="entry name" value="HAD-SF_hydro_IIA_CECR5"/>
</dbReference>
<name>A0A4U0TKY4_9PEZI</name>
<sequence length="461" mass="50798">MSQSDVVPPSRPRGFRRLSSEDVTRESLNSRSPTVVVPPKHLMAPSDAHEVAAAMELARHQLEDFSTPMSGQETPPPSDVTDKYAFAFDIDGVLIRGGRPIPEAIEAMQILNGKNEYGVKVPYIFVTNGGGKTEQERCIQLSKQMDIEVSPGQFICGHTPMREMAAKYTTVLVVGGEGEKCRQVAEGYGFKDVVTPGDIIKDNPDTTPFRKLTEEEYNNSRARNFKETKIEAIFVFADSRDWAGDQQIILDLLLSDGGYLGTRSETFDNGPPVFFSHNDVVWSASHDLTRLGMGALRLSLEAMYKAVTGKQLNTTAYGKPQIGTFQFATRLLQQWRRDTHGIDAPPETVYFVGDTPESDIRGTNEFNKQSENTWYSILVRTGVYEEGTTPKFTPKATVDTVLQAVLHGIEREQKKSFTADLELTQDKLQGTAIADTPGGSADQSRTQSPTRGTTNGVNGST</sequence>
<dbReference type="Proteomes" id="UP000308549">
    <property type="component" value="Unassembled WGS sequence"/>
</dbReference>
<accession>A0A4U0TKY4</accession>
<dbReference type="InterPro" id="IPR050324">
    <property type="entry name" value="CDP-alcohol_PTase-I"/>
</dbReference>
<organism evidence="2 3">
    <name type="scientific">Salinomyces thailandicus</name>
    <dbReference type="NCBI Taxonomy" id="706561"/>
    <lineage>
        <taxon>Eukaryota</taxon>
        <taxon>Fungi</taxon>
        <taxon>Dikarya</taxon>
        <taxon>Ascomycota</taxon>
        <taxon>Pezizomycotina</taxon>
        <taxon>Dothideomycetes</taxon>
        <taxon>Dothideomycetidae</taxon>
        <taxon>Mycosphaerellales</taxon>
        <taxon>Teratosphaeriaceae</taxon>
        <taxon>Salinomyces</taxon>
    </lineage>
</organism>
<comment type="caution">
    <text evidence="2">The sequence shown here is derived from an EMBL/GenBank/DDBJ whole genome shotgun (WGS) entry which is preliminary data.</text>
</comment>
<dbReference type="PANTHER" id="PTHR14269">
    <property type="entry name" value="CDP-DIACYLGLYCEROL--GLYCEROL-3-PHOSPHATE 3-PHOSPHATIDYLTRANSFERASE-RELATED"/>
    <property type="match status" value="1"/>
</dbReference>
<dbReference type="GO" id="GO:0046474">
    <property type="term" value="P:glycerophospholipid biosynthetic process"/>
    <property type="evidence" value="ECO:0007669"/>
    <property type="project" value="TreeGrafter"/>
</dbReference>
<dbReference type="Pfam" id="PF13242">
    <property type="entry name" value="Hydrolase_like"/>
    <property type="match status" value="1"/>
</dbReference>
<dbReference type="PANTHER" id="PTHR14269:SF4">
    <property type="entry name" value="CAT EYE SYNDROME CRITICAL REGION PROTEIN 5"/>
    <property type="match status" value="1"/>
</dbReference>
<feature type="region of interest" description="Disordered" evidence="1">
    <location>
        <begin position="1"/>
        <end position="37"/>
    </location>
</feature>
<dbReference type="EMBL" id="NAJL01000071">
    <property type="protein sequence ID" value="TKA22571.1"/>
    <property type="molecule type" value="Genomic_DNA"/>
</dbReference>
<dbReference type="InterPro" id="IPR036412">
    <property type="entry name" value="HAD-like_sf"/>
</dbReference>
<dbReference type="GO" id="GO:0005739">
    <property type="term" value="C:mitochondrion"/>
    <property type="evidence" value="ECO:0007669"/>
    <property type="project" value="TreeGrafter"/>
</dbReference>
<dbReference type="InterPro" id="IPR023214">
    <property type="entry name" value="HAD_sf"/>
</dbReference>
<evidence type="ECO:0000256" key="1">
    <source>
        <dbReference type="SAM" id="MobiDB-lite"/>
    </source>
</evidence>
<evidence type="ECO:0000313" key="3">
    <source>
        <dbReference type="Proteomes" id="UP000308549"/>
    </source>
</evidence>